<evidence type="ECO:0000256" key="1">
    <source>
        <dbReference type="SAM" id="MobiDB-lite"/>
    </source>
</evidence>
<gene>
    <name evidence="2" type="ORF">CLODIP_2_CD05187</name>
</gene>
<name>A0A8S1BPS8_9INSE</name>
<dbReference type="Proteomes" id="UP000494165">
    <property type="component" value="Unassembled WGS sequence"/>
</dbReference>
<keyword evidence="3" id="KW-1185">Reference proteome</keyword>
<accession>A0A8S1BPS8</accession>
<evidence type="ECO:0000313" key="2">
    <source>
        <dbReference type="EMBL" id="CAB3359051.1"/>
    </source>
</evidence>
<protein>
    <submittedName>
        <fullName evidence="2">Uncharacterized protein</fullName>
    </submittedName>
</protein>
<feature type="compositionally biased region" description="Low complexity" evidence="1">
    <location>
        <begin position="46"/>
        <end position="63"/>
    </location>
</feature>
<evidence type="ECO:0000313" key="3">
    <source>
        <dbReference type="Proteomes" id="UP000494165"/>
    </source>
</evidence>
<dbReference type="EMBL" id="CADEPI010000001">
    <property type="protein sequence ID" value="CAB3359051.1"/>
    <property type="molecule type" value="Genomic_DNA"/>
</dbReference>
<organism evidence="2 3">
    <name type="scientific">Cloeon dipterum</name>
    <dbReference type="NCBI Taxonomy" id="197152"/>
    <lineage>
        <taxon>Eukaryota</taxon>
        <taxon>Metazoa</taxon>
        <taxon>Ecdysozoa</taxon>
        <taxon>Arthropoda</taxon>
        <taxon>Hexapoda</taxon>
        <taxon>Insecta</taxon>
        <taxon>Pterygota</taxon>
        <taxon>Palaeoptera</taxon>
        <taxon>Ephemeroptera</taxon>
        <taxon>Pisciforma</taxon>
        <taxon>Baetidae</taxon>
        <taxon>Cloeon</taxon>
    </lineage>
</organism>
<comment type="caution">
    <text evidence="2">The sequence shown here is derived from an EMBL/GenBank/DDBJ whole genome shotgun (WGS) entry which is preliminary data.</text>
</comment>
<proteinExistence type="predicted"/>
<reference evidence="2 3" key="1">
    <citation type="submission" date="2020-04" db="EMBL/GenBank/DDBJ databases">
        <authorList>
            <person name="Alioto T."/>
            <person name="Alioto T."/>
            <person name="Gomez Garrido J."/>
        </authorList>
    </citation>
    <scope>NUCLEOTIDE SEQUENCE [LARGE SCALE GENOMIC DNA]</scope>
</reference>
<feature type="region of interest" description="Disordered" evidence="1">
    <location>
        <begin position="1"/>
        <end position="70"/>
    </location>
</feature>
<feature type="compositionally biased region" description="Low complexity" evidence="1">
    <location>
        <begin position="20"/>
        <end position="29"/>
    </location>
</feature>
<dbReference type="AlphaFoldDB" id="A0A8S1BPS8"/>
<sequence>MIMSHPFKERGLNDRKQSGAREAAAAARASILRSPLAKDASAGNPRHTAALTRSSAASSSCHSNQHTPERLKWPARAHPCVICWWPAPFWRGQDDRLDRLRELLKDLFEGDLERNAAANAYEKRYFFKREISPETAEGTKHFDEQNTKERLLMSH</sequence>
<feature type="compositionally biased region" description="Basic and acidic residues" evidence="1">
    <location>
        <begin position="1"/>
        <end position="19"/>
    </location>
</feature>